<evidence type="ECO:0000313" key="1">
    <source>
        <dbReference type="EMBL" id="GGI50656.1"/>
    </source>
</evidence>
<comment type="caution">
    <text evidence="1">The sequence shown here is derived from an EMBL/GenBank/DDBJ whole genome shotgun (WGS) entry which is preliminary data.</text>
</comment>
<evidence type="ECO:0000313" key="2">
    <source>
        <dbReference type="Proteomes" id="UP000662074"/>
    </source>
</evidence>
<dbReference type="RefSeq" id="WP_188416009.1">
    <property type="nucleotide sequence ID" value="NZ_BMDO01000004.1"/>
</dbReference>
<dbReference type="InterPro" id="IPR009078">
    <property type="entry name" value="Ferritin-like_SF"/>
</dbReference>
<dbReference type="SUPFAM" id="SSF47240">
    <property type="entry name" value="Ferritin-like"/>
    <property type="match status" value="1"/>
</dbReference>
<dbReference type="Pfam" id="PF05974">
    <property type="entry name" value="DUF892"/>
    <property type="match status" value="1"/>
</dbReference>
<dbReference type="Gene3D" id="1.20.1260.10">
    <property type="match status" value="1"/>
</dbReference>
<dbReference type="PANTHER" id="PTHR30565:SF9">
    <property type="entry name" value="PROTEIN YCIF"/>
    <property type="match status" value="1"/>
</dbReference>
<keyword evidence="2" id="KW-1185">Reference proteome</keyword>
<dbReference type="PANTHER" id="PTHR30565">
    <property type="entry name" value="PROTEIN YCIF"/>
    <property type="match status" value="1"/>
</dbReference>
<dbReference type="InterPro" id="IPR047114">
    <property type="entry name" value="YciF"/>
</dbReference>
<sequence>MKKETGAEPKFTTKTSPKAEPALNELFMDGIMDIFWAENHLVKNLPKMIESATSDKLKNAITDHLAQTKTHVTRLEQVFEMLGEKVLAKKCDAMEGLTKEGEGIVESTEAGTATRDVGIILASQKVEHYEIATYGGLTQLAKTLGHHDVAELLYQTLTEEKAADQLLTDVAESDVNYKASEEA</sequence>
<gene>
    <name evidence="1" type="ORF">GCM10011425_18680</name>
</gene>
<proteinExistence type="predicted"/>
<reference evidence="1" key="2">
    <citation type="submission" date="2020-09" db="EMBL/GenBank/DDBJ databases">
        <authorList>
            <person name="Sun Q."/>
            <person name="Sedlacek I."/>
        </authorList>
    </citation>
    <scope>NUCLEOTIDE SEQUENCE</scope>
    <source>
        <strain evidence="1">CCM 8711</strain>
    </source>
</reference>
<organism evidence="1 2">
    <name type="scientific">Mucilaginibacter galii</name>
    <dbReference type="NCBI Taxonomy" id="2005073"/>
    <lineage>
        <taxon>Bacteria</taxon>
        <taxon>Pseudomonadati</taxon>
        <taxon>Bacteroidota</taxon>
        <taxon>Sphingobacteriia</taxon>
        <taxon>Sphingobacteriales</taxon>
        <taxon>Sphingobacteriaceae</taxon>
        <taxon>Mucilaginibacter</taxon>
    </lineage>
</organism>
<dbReference type="Proteomes" id="UP000662074">
    <property type="component" value="Unassembled WGS sequence"/>
</dbReference>
<dbReference type="InterPro" id="IPR012347">
    <property type="entry name" value="Ferritin-like"/>
</dbReference>
<accession>A0A917J8W6</accession>
<reference evidence="1" key="1">
    <citation type="journal article" date="2014" name="Int. J. Syst. Evol. Microbiol.">
        <title>Complete genome sequence of Corynebacterium casei LMG S-19264T (=DSM 44701T), isolated from a smear-ripened cheese.</title>
        <authorList>
            <consortium name="US DOE Joint Genome Institute (JGI-PGF)"/>
            <person name="Walter F."/>
            <person name="Albersmeier A."/>
            <person name="Kalinowski J."/>
            <person name="Ruckert C."/>
        </authorList>
    </citation>
    <scope>NUCLEOTIDE SEQUENCE</scope>
    <source>
        <strain evidence="1">CCM 8711</strain>
    </source>
</reference>
<name>A0A917J8W6_9SPHI</name>
<dbReference type="CDD" id="cd07909">
    <property type="entry name" value="YciF"/>
    <property type="match status" value="1"/>
</dbReference>
<dbReference type="InterPro" id="IPR010287">
    <property type="entry name" value="DUF892_YciF-like"/>
</dbReference>
<dbReference type="EMBL" id="BMDO01000004">
    <property type="protein sequence ID" value="GGI50656.1"/>
    <property type="molecule type" value="Genomic_DNA"/>
</dbReference>
<protein>
    <submittedName>
        <fullName evidence="1">YciE/YciF family protein</fullName>
    </submittedName>
</protein>
<dbReference type="AlphaFoldDB" id="A0A917J8W6"/>